<name>A0A0J9C5R4_9FIRM</name>
<dbReference type="PANTHER" id="PTHR22916">
    <property type="entry name" value="GLYCOSYLTRANSFERASE"/>
    <property type="match status" value="1"/>
</dbReference>
<evidence type="ECO:0000313" key="3">
    <source>
        <dbReference type="EMBL" id="KMW19794.1"/>
    </source>
</evidence>
<dbReference type="Gene3D" id="3.90.550.10">
    <property type="entry name" value="Spore Coat Polysaccharide Biosynthesis Protein SpsA, Chain A"/>
    <property type="match status" value="1"/>
</dbReference>
<dbReference type="InterPro" id="IPR029044">
    <property type="entry name" value="Nucleotide-diphossugar_trans"/>
</dbReference>
<evidence type="ECO:0000259" key="2">
    <source>
        <dbReference type="Pfam" id="PF00535"/>
    </source>
</evidence>
<feature type="compositionally biased region" description="Basic and acidic residues" evidence="1">
    <location>
        <begin position="1"/>
        <end position="13"/>
    </location>
</feature>
<comment type="caution">
    <text evidence="3">The sequence shown here is derived from an EMBL/GenBank/DDBJ whole genome shotgun (WGS) entry which is preliminary data.</text>
</comment>
<dbReference type="Pfam" id="PF00535">
    <property type="entry name" value="Glycos_transf_2"/>
    <property type="match status" value="1"/>
</dbReference>
<dbReference type="GO" id="GO:0016758">
    <property type="term" value="F:hexosyltransferase activity"/>
    <property type="evidence" value="ECO:0007669"/>
    <property type="project" value="UniProtKB-ARBA"/>
</dbReference>
<dbReference type="Proteomes" id="UP000037392">
    <property type="component" value="Unassembled WGS sequence"/>
</dbReference>
<feature type="region of interest" description="Disordered" evidence="1">
    <location>
        <begin position="1"/>
        <end position="25"/>
    </location>
</feature>
<evidence type="ECO:0000256" key="1">
    <source>
        <dbReference type="SAM" id="MobiDB-lite"/>
    </source>
</evidence>
<dbReference type="EMBL" id="ADLK01000020">
    <property type="protein sequence ID" value="KMW19794.1"/>
    <property type="molecule type" value="Genomic_DNA"/>
</dbReference>
<feature type="domain" description="Glycosyltransferase 2-like" evidence="2">
    <location>
        <begin position="32"/>
        <end position="177"/>
    </location>
</feature>
<reference evidence="3 4" key="1">
    <citation type="submission" date="2011-04" db="EMBL/GenBank/DDBJ databases">
        <title>The Genome Sequence of Clostridium citroniae WAL-19142.</title>
        <authorList>
            <consortium name="The Broad Institute Genome Sequencing Platform"/>
            <person name="Earl A."/>
            <person name="Ward D."/>
            <person name="Feldgarden M."/>
            <person name="Gevers D."/>
            <person name="Warren Y.A."/>
            <person name="Tyrrell K.L."/>
            <person name="Citron D.M."/>
            <person name="Goldstein E.J."/>
            <person name="Daigneault M."/>
            <person name="Allen-Vercoe E."/>
            <person name="Young S.K."/>
            <person name="Zeng Q."/>
            <person name="Gargeya S."/>
            <person name="Fitzgerald M."/>
            <person name="Haas B."/>
            <person name="Abouelleil A."/>
            <person name="Alvarado L."/>
            <person name="Arachchi H.M."/>
            <person name="Berlin A."/>
            <person name="Brown A."/>
            <person name="Chapman S.B."/>
            <person name="Chen Z."/>
            <person name="Dunbar C."/>
            <person name="Freedman E."/>
            <person name="Gearin G."/>
            <person name="Gellesch M."/>
            <person name="Goldberg J."/>
            <person name="Griggs A."/>
            <person name="Gujja S."/>
            <person name="Heilman E.R."/>
            <person name="Heiman D."/>
            <person name="Howarth C."/>
            <person name="Larson L."/>
            <person name="Lui A."/>
            <person name="MacDonald P.J."/>
            <person name="Mehta T."/>
            <person name="Montmayeur A."/>
            <person name="Murphy C."/>
            <person name="Neiman D."/>
            <person name="Pearson M."/>
            <person name="Priest M."/>
            <person name="Roberts A."/>
            <person name="Saif S."/>
            <person name="Shea T."/>
            <person name="Shenoy N."/>
            <person name="Sisk P."/>
            <person name="Stolte C."/>
            <person name="Sykes S."/>
            <person name="White J."/>
            <person name="Yandava C."/>
            <person name="Wortman J."/>
            <person name="Nusbaum C."/>
            <person name="Birren B."/>
        </authorList>
    </citation>
    <scope>NUCLEOTIDE SEQUENCE [LARGE SCALE GENOMIC DNA]</scope>
    <source>
        <strain evidence="3 4">WAL-19142</strain>
    </source>
</reference>
<protein>
    <recommendedName>
        <fullName evidence="2">Glycosyltransferase 2-like domain-containing protein</fullName>
    </recommendedName>
</protein>
<dbReference type="GeneID" id="93164190"/>
<dbReference type="RefSeq" id="WP_045093544.1">
    <property type="nucleotide sequence ID" value="NZ_KQ235878.1"/>
</dbReference>
<dbReference type="InterPro" id="IPR001173">
    <property type="entry name" value="Glyco_trans_2-like"/>
</dbReference>
<organism evidence="3 4">
    <name type="scientific">[Clostridium] citroniae WAL-19142</name>
    <dbReference type="NCBI Taxonomy" id="742734"/>
    <lineage>
        <taxon>Bacteria</taxon>
        <taxon>Bacillati</taxon>
        <taxon>Bacillota</taxon>
        <taxon>Clostridia</taxon>
        <taxon>Lachnospirales</taxon>
        <taxon>Lachnospiraceae</taxon>
        <taxon>Enterocloster</taxon>
    </lineage>
</organism>
<sequence length="346" mass="40188">MDERIKENVHRGPADQADPLQGGEQWDSPAVSICCITFNHASYIRSALDGFLMQEVDFTYEILIHDDASTDGTADIIREYTERYPHIIKPILREENQYSKGISNISIFNFPRARGTYIAMCEGDDYWTDPHKLQKQVDYLKEHPHCSLCFHSAKIISVDGSKTEGLMRPYGESRRVEPEEIVDKTSGYPTASLVFPAWIVKKLPDYYLDCPVGDIPMQLMMASVGDAFYMDEPMCVYRVGVASSWTNLMKQGDYEGKQKRYSDQMREMYQAFDRATGGRFHEQAVSAATRIYFLTQVNTKHYDQVMSKEYRRYYRELSFRTRFFIRFEILAPGLYRLLQRMVRGSN</sequence>
<dbReference type="PATRIC" id="fig|742734.4.peg.2716"/>
<dbReference type="SUPFAM" id="SSF53448">
    <property type="entry name" value="Nucleotide-diphospho-sugar transferases"/>
    <property type="match status" value="1"/>
</dbReference>
<dbReference type="PANTHER" id="PTHR22916:SF3">
    <property type="entry name" value="UDP-GLCNAC:BETAGAL BETA-1,3-N-ACETYLGLUCOSAMINYLTRANSFERASE-LIKE PROTEIN 1"/>
    <property type="match status" value="1"/>
</dbReference>
<gene>
    <name evidence="3" type="ORF">HMPREF9470_02534</name>
</gene>
<dbReference type="AlphaFoldDB" id="A0A0J9C5R4"/>
<evidence type="ECO:0000313" key="4">
    <source>
        <dbReference type="Proteomes" id="UP000037392"/>
    </source>
</evidence>
<accession>A0A0J9C5R4</accession>
<proteinExistence type="predicted"/>